<dbReference type="PANTHER" id="PTHR38768">
    <property type="entry name" value="UPF0502 PROTEIN YCEH"/>
    <property type="match status" value="1"/>
</dbReference>
<dbReference type="PANTHER" id="PTHR38768:SF1">
    <property type="entry name" value="UPF0502 PROTEIN YCEH"/>
    <property type="match status" value="1"/>
</dbReference>
<evidence type="ECO:0000313" key="2">
    <source>
        <dbReference type="EMBL" id="TSJ77508.1"/>
    </source>
</evidence>
<dbReference type="Pfam" id="PF04337">
    <property type="entry name" value="DUF480"/>
    <property type="match status" value="1"/>
</dbReference>
<keyword evidence="3" id="KW-1185">Reference proteome</keyword>
<name>A0A556QLJ3_9BACT</name>
<evidence type="ECO:0000256" key="1">
    <source>
        <dbReference type="HAMAP-Rule" id="MF_01584"/>
    </source>
</evidence>
<dbReference type="InterPro" id="IPR036390">
    <property type="entry name" value="WH_DNA-bd_sf"/>
</dbReference>
<proteinExistence type="inferred from homology"/>
<dbReference type="RefSeq" id="WP_144353929.1">
    <property type="nucleotide sequence ID" value="NZ_CBCRVV010000008.1"/>
</dbReference>
<dbReference type="InterPro" id="IPR007432">
    <property type="entry name" value="DUF480"/>
</dbReference>
<organism evidence="2 3">
    <name type="scientific">Rariglobus hedericola</name>
    <dbReference type="NCBI Taxonomy" id="2597822"/>
    <lineage>
        <taxon>Bacteria</taxon>
        <taxon>Pseudomonadati</taxon>
        <taxon>Verrucomicrobiota</taxon>
        <taxon>Opitutia</taxon>
        <taxon>Opitutales</taxon>
        <taxon>Opitutaceae</taxon>
        <taxon>Rariglobus</taxon>
    </lineage>
</organism>
<dbReference type="EMBL" id="VMBG01000002">
    <property type="protein sequence ID" value="TSJ77508.1"/>
    <property type="molecule type" value="Genomic_DNA"/>
</dbReference>
<dbReference type="SUPFAM" id="SSF46785">
    <property type="entry name" value="Winged helix' DNA-binding domain"/>
    <property type="match status" value="2"/>
</dbReference>
<dbReference type="HAMAP" id="MF_01584">
    <property type="entry name" value="UPF0502"/>
    <property type="match status" value="1"/>
</dbReference>
<sequence length="226" mass="24311">MDSMPTQPVTDVVPLSPLAARVLGCLIEKELATPDVYPLTMNTLVNACNQKSNRDPVIEVSSREVEVALDELRGQRLVVAFSGADARVTKYRQKLDEVYHPLETAARAVLGELLLRGAQTAAGLRGNAERLFAMPAAAEFELILSELAGRPAGALVRKLPRQAGQKEARWVQLLTGEPALESGAGTEPVTVTMTLPPEVERRLAALEGEVGQLRAELGELKRSLGA</sequence>
<dbReference type="OrthoDB" id="9784785at2"/>
<gene>
    <name evidence="2" type="ORF">FPL22_15590</name>
</gene>
<dbReference type="AlphaFoldDB" id="A0A556QLJ3"/>
<comment type="caution">
    <text evidence="2">The sequence shown here is derived from an EMBL/GenBank/DDBJ whole genome shotgun (WGS) entry which is preliminary data.</text>
</comment>
<dbReference type="InterPro" id="IPR036388">
    <property type="entry name" value="WH-like_DNA-bd_sf"/>
</dbReference>
<protein>
    <submittedName>
        <fullName evidence="2">DUF480 domain-containing protein</fullName>
    </submittedName>
</protein>
<accession>A0A556QLJ3</accession>
<dbReference type="Proteomes" id="UP000315648">
    <property type="component" value="Unassembled WGS sequence"/>
</dbReference>
<reference evidence="2 3" key="1">
    <citation type="submission" date="2019-07" db="EMBL/GenBank/DDBJ databases">
        <title>Description of 53C-WASEF.</title>
        <authorList>
            <person name="Pitt A."/>
            <person name="Hahn M.W."/>
        </authorList>
    </citation>
    <scope>NUCLEOTIDE SEQUENCE [LARGE SCALE GENOMIC DNA]</scope>
    <source>
        <strain evidence="2 3">53C-WASEF</strain>
    </source>
</reference>
<comment type="similarity">
    <text evidence="1">Belongs to the UPF0502 family.</text>
</comment>
<dbReference type="Gene3D" id="1.10.10.10">
    <property type="entry name" value="Winged helix-like DNA-binding domain superfamily/Winged helix DNA-binding domain"/>
    <property type="match status" value="2"/>
</dbReference>
<evidence type="ECO:0000313" key="3">
    <source>
        <dbReference type="Proteomes" id="UP000315648"/>
    </source>
</evidence>